<keyword evidence="9" id="KW-0472">Membrane</keyword>
<evidence type="ECO:0000313" key="11">
    <source>
        <dbReference type="EMBL" id="TCZ78410.1"/>
    </source>
</evidence>
<evidence type="ECO:0000256" key="6">
    <source>
        <dbReference type="ARBA" id="ARBA00022777"/>
    </source>
</evidence>
<dbReference type="Gene3D" id="3.30.565.10">
    <property type="entry name" value="Histidine kinase-like ATPase, C-terminal domain"/>
    <property type="match status" value="1"/>
</dbReference>
<name>A0A4R4EGX2_9BACL</name>
<dbReference type="EMBL" id="SKFG01000005">
    <property type="protein sequence ID" value="TCZ78410.1"/>
    <property type="molecule type" value="Genomic_DNA"/>
</dbReference>
<dbReference type="GO" id="GO:0005524">
    <property type="term" value="F:ATP binding"/>
    <property type="evidence" value="ECO:0007669"/>
    <property type="project" value="UniProtKB-KW"/>
</dbReference>
<organism evidence="11 12">
    <name type="scientific">Paenibacillus albiflavus</name>
    <dbReference type="NCBI Taxonomy" id="2545760"/>
    <lineage>
        <taxon>Bacteria</taxon>
        <taxon>Bacillati</taxon>
        <taxon>Bacillota</taxon>
        <taxon>Bacilli</taxon>
        <taxon>Bacillales</taxon>
        <taxon>Paenibacillaceae</taxon>
        <taxon>Paenibacillus</taxon>
    </lineage>
</organism>
<dbReference type="GO" id="GO:0000155">
    <property type="term" value="F:phosphorelay sensor kinase activity"/>
    <property type="evidence" value="ECO:0007669"/>
    <property type="project" value="InterPro"/>
</dbReference>
<dbReference type="CDD" id="cd00082">
    <property type="entry name" value="HisKA"/>
    <property type="match status" value="1"/>
</dbReference>
<evidence type="ECO:0000259" key="10">
    <source>
        <dbReference type="PROSITE" id="PS50109"/>
    </source>
</evidence>
<dbReference type="SMART" id="SM00387">
    <property type="entry name" value="HATPase_c"/>
    <property type="match status" value="1"/>
</dbReference>
<dbReference type="PANTHER" id="PTHR43547:SF2">
    <property type="entry name" value="HYBRID SIGNAL TRANSDUCTION HISTIDINE KINASE C"/>
    <property type="match status" value="1"/>
</dbReference>
<dbReference type="InterPro" id="IPR005467">
    <property type="entry name" value="His_kinase_dom"/>
</dbReference>
<dbReference type="OrthoDB" id="9813151at2"/>
<comment type="catalytic activity">
    <reaction evidence="1">
        <text>ATP + protein L-histidine = ADP + protein N-phospho-L-histidine.</text>
        <dbReference type="EC" id="2.7.13.3"/>
    </reaction>
</comment>
<dbReference type="SMART" id="SM00388">
    <property type="entry name" value="HisKA"/>
    <property type="match status" value="1"/>
</dbReference>
<evidence type="ECO:0000313" key="12">
    <source>
        <dbReference type="Proteomes" id="UP000295418"/>
    </source>
</evidence>
<keyword evidence="9" id="KW-1133">Transmembrane helix</keyword>
<dbReference type="EC" id="2.7.13.3" evidence="2"/>
<dbReference type="AlphaFoldDB" id="A0A4R4EGX2"/>
<sequence>MPIRTPSISRRSGASAFVWLEGASNILWLLSILLIAVLAYLGLILLDLKKIIQQLDYIVSKDTNAELTSTSKNGIIRRLLDSNNRLIKQNKIYNQERYHKDKQMQEVITNLTHDLKTPLTVSSGYTQILLQDPKLSQHHAMIQKIDSSLNSISHYLHYLMEYNLIQEKMLTPEFRKIDVSELLTQYLFTYYDELHKKHLSLEIHIQEQQSIITDETILQRIFQNILGNILKYGYRKVLISLEAQQDQLIIQFTNGIAASIENADRLYQRFVTEDPSRSNKNTGLGLSIVKELVKAMDGEITIKTDPEFFYLQLKLKKSRES</sequence>
<dbReference type="Gene3D" id="1.10.287.130">
    <property type="match status" value="1"/>
</dbReference>
<gene>
    <name evidence="11" type="ORF">E0485_07860</name>
</gene>
<dbReference type="Proteomes" id="UP000295418">
    <property type="component" value="Unassembled WGS sequence"/>
</dbReference>
<keyword evidence="9" id="KW-0812">Transmembrane</keyword>
<dbReference type="InterPro" id="IPR036097">
    <property type="entry name" value="HisK_dim/P_sf"/>
</dbReference>
<keyword evidence="7" id="KW-0067">ATP-binding</keyword>
<protein>
    <recommendedName>
        <fullName evidence="2">histidine kinase</fullName>
        <ecNumber evidence="2">2.7.13.3</ecNumber>
    </recommendedName>
</protein>
<accession>A0A4R4EGX2</accession>
<keyword evidence="4" id="KW-0808">Transferase</keyword>
<evidence type="ECO:0000256" key="4">
    <source>
        <dbReference type="ARBA" id="ARBA00022679"/>
    </source>
</evidence>
<dbReference type="RefSeq" id="WP_132417446.1">
    <property type="nucleotide sequence ID" value="NZ_SKFG01000005.1"/>
</dbReference>
<dbReference type="PRINTS" id="PR01780">
    <property type="entry name" value="LANTIREGPROT"/>
</dbReference>
<feature type="transmembrane region" description="Helical" evidence="9">
    <location>
        <begin position="26"/>
        <end position="46"/>
    </location>
</feature>
<dbReference type="PANTHER" id="PTHR43547">
    <property type="entry name" value="TWO-COMPONENT HISTIDINE KINASE"/>
    <property type="match status" value="1"/>
</dbReference>
<dbReference type="InterPro" id="IPR036890">
    <property type="entry name" value="HATPase_C_sf"/>
</dbReference>
<dbReference type="InterPro" id="IPR008358">
    <property type="entry name" value="Sig_transdc_His_kin/Pase_MprB"/>
</dbReference>
<evidence type="ECO:0000256" key="8">
    <source>
        <dbReference type="ARBA" id="ARBA00023012"/>
    </source>
</evidence>
<dbReference type="PROSITE" id="PS50109">
    <property type="entry name" value="HIS_KIN"/>
    <property type="match status" value="1"/>
</dbReference>
<dbReference type="SUPFAM" id="SSF47384">
    <property type="entry name" value="Homodimeric domain of signal transducing histidine kinase"/>
    <property type="match status" value="1"/>
</dbReference>
<evidence type="ECO:0000256" key="2">
    <source>
        <dbReference type="ARBA" id="ARBA00012438"/>
    </source>
</evidence>
<dbReference type="SUPFAM" id="SSF55874">
    <property type="entry name" value="ATPase domain of HSP90 chaperone/DNA topoisomerase II/histidine kinase"/>
    <property type="match status" value="1"/>
</dbReference>
<dbReference type="InterPro" id="IPR003661">
    <property type="entry name" value="HisK_dim/P_dom"/>
</dbReference>
<keyword evidence="12" id="KW-1185">Reference proteome</keyword>
<keyword evidence="3" id="KW-0597">Phosphoprotein</keyword>
<evidence type="ECO:0000256" key="9">
    <source>
        <dbReference type="SAM" id="Phobius"/>
    </source>
</evidence>
<dbReference type="InterPro" id="IPR003594">
    <property type="entry name" value="HATPase_dom"/>
</dbReference>
<evidence type="ECO:0000256" key="1">
    <source>
        <dbReference type="ARBA" id="ARBA00000085"/>
    </source>
</evidence>
<dbReference type="Pfam" id="PF02518">
    <property type="entry name" value="HATPase_c"/>
    <property type="match status" value="1"/>
</dbReference>
<proteinExistence type="predicted"/>
<evidence type="ECO:0000256" key="5">
    <source>
        <dbReference type="ARBA" id="ARBA00022741"/>
    </source>
</evidence>
<keyword evidence="6 11" id="KW-0418">Kinase</keyword>
<comment type="caution">
    <text evidence="11">The sequence shown here is derived from an EMBL/GenBank/DDBJ whole genome shotgun (WGS) entry which is preliminary data.</text>
</comment>
<dbReference type="Pfam" id="PF00512">
    <property type="entry name" value="HisKA"/>
    <property type="match status" value="1"/>
</dbReference>
<reference evidence="11 12" key="1">
    <citation type="submission" date="2019-03" db="EMBL/GenBank/DDBJ databases">
        <authorList>
            <person name="Kim M.K.M."/>
        </authorList>
    </citation>
    <scope>NUCLEOTIDE SEQUENCE [LARGE SCALE GENOMIC DNA]</scope>
    <source>
        <strain evidence="11 12">18JY21-1</strain>
    </source>
</reference>
<feature type="domain" description="Histidine kinase" evidence="10">
    <location>
        <begin position="110"/>
        <end position="319"/>
    </location>
</feature>
<dbReference type="GO" id="GO:0016020">
    <property type="term" value="C:membrane"/>
    <property type="evidence" value="ECO:0007669"/>
    <property type="project" value="InterPro"/>
</dbReference>
<keyword evidence="5" id="KW-0547">Nucleotide-binding</keyword>
<evidence type="ECO:0000256" key="3">
    <source>
        <dbReference type="ARBA" id="ARBA00022553"/>
    </source>
</evidence>
<keyword evidence="8" id="KW-0902">Two-component regulatory system</keyword>
<evidence type="ECO:0000256" key="7">
    <source>
        <dbReference type="ARBA" id="ARBA00022840"/>
    </source>
</evidence>